<dbReference type="Pfam" id="PF03663">
    <property type="entry name" value="Glyco_hydro_76"/>
    <property type="match status" value="1"/>
</dbReference>
<evidence type="ECO:0000313" key="11">
    <source>
        <dbReference type="Proteomes" id="UP001212997"/>
    </source>
</evidence>
<keyword evidence="6" id="KW-0325">Glycoprotein</keyword>
<comment type="similarity">
    <text evidence="2">Belongs to the glycosyl hydrolase 76 family.</text>
</comment>
<comment type="catalytic activity">
    <reaction evidence="1">
        <text>Random hydrolysis of (1-&gt;6)-alpha-D-mannosidic linkages in unbranched (1-&gt;6)-mannans.</text>
        <dbReference type="EC" id="3.2.1.101"/>
    </reaction>
</comment>
<dbReference type="GO" id="GO:0016052">
    <property type="term" value="P:carbohydrate catabolic process"/>
    <property type="evidence" value="ECO:0007669"/>
    <property type="project" value="InterPro"/>
</dbReference>
<evidence type="ECO:0000256" key="6">
    <source>
        <dbReference type="ARBA" id="ARBA00023180"/>
    </source>
</evidence>
<feature type="region of interest" description="Disordered" evidence="8">
    <location>
        <begin position="360"/>
        <end position="458"/>
    </location>
</feature>
<evidence type="ECO:0000256" key="1">
    <source>
        <dbReference type="ARBA" id="ARBA00001452"/>
    </source>
</evidence>
<dbReference type="GO" id="GO:0009272">
    <property type="term" value="P:fungal-type cell wall biogenesis"/>
    <property type="evidence" value="ECO:0007669"/>
    <property type="project" value="TreeGrafter"/>
</dbReference>
<comment type="caution">
    <text evidence="10">The sequence shown here is derived from an EMBL/GenBank/DDBJ whole genome shotgun (WGS) entry which is preliminary data.</text>
</comment>
<dbReference type="EMBL" id="JANAWD010000329">
    <property type="protein sequence ID" value="KAJ3481290.1"/>
    <property type="molecule type" value="Genomic_DNA"/>
</dbReference>
<dbReference type="InterPro" id="IPR014480">
    <property type="entry name" value="Mannan-1_6-alpha_mannosidase"/>
</dbReference>
<dbReference type="AlphaFoldDB" id="A0AAD5UYL1"/>
<accession>A0AAD5UYL1</accession>
<evidence type="ECO:0000256" key="7">
    <source>
        <dbReference type="ARBA" id="ARBA00023295"/>
    </source>
</evidence>
<dbReference type="SUPFAM" id="SSF48208">
    <property type="entry name" value="Six-hairpin glycosidases"/>
    <property type="match status" value="1"/>
</dbReference>
<keyword evidence="7" id="KW-0326">Glycosidase</keyword>
<name>A0AAD5UYL1_9APHY</name>
<evidence type="ECO:0000256" key="3">
    <source>
        <dbReference type="ARBA" id="ARBA00012350"/>
    </source>
</evidence>
<evidence type="ECO:0000313" key="10">
    <source>
        <dbReference type="EMBL" id="KAJ3481290.1"/>
    </source>
</evidence>
<dbReference type="PANTHER" id="PTHR12145">
    <property type="entry name" value="MANNAN ENDO-1,6-ALPHA-MANNOSIDASE DCW1"/>
    <property type="match status" value="1"/>
</dbReference>
<gene>
    <name evidence="10" type="ORF">NLI96_g7755</name>
</gene>
<feature type="region of interest" description="Disordered" evidence="8">
    <location>
        <begin position="325"/>
        <end position="346"/>
    </location>
</feature>
<proteinExistence type="inferred from homology"/>
<feature type="compositionally biased region" description="Basic and acidic residues" evidence="8">
    <location>
        <begin position="434"/>
        <end position="446"/>
    </location>
</feature>
<protein>
    <recommendedName>
        <fullName evidence="3">mannan endo-1,6-alpha-mannosidase</fullName>
        <ecNumber evidence="3">3.2.1.101</ecNumber>
    </recommendedName>
</protein>
<evidence type="ECO:0000256" key="9">
    <source>
        <dbReference type="SAM" id="Phobius"/>
    </source>
</evidence>
<dbReference type="GO" id="GO:0008496">
    <property type="term" value="F:mannan endo-1,6-alpha-mannosidase activity"/>
    <property type="evidence" value="ECO:0007669"/>
    <property type="project" value="UniProtKB-EC"/>
</dbReference>
<keyword evidence="4" id="KW-0732">Signal</keyword>
<keyword evidence="9" id="KW-0812">Transmembrane</keyword>
<evidence type="ECO:0000256" key="8">
    <source>
        <dbReference type="SAM" id="MobiDB-lite"/>
    </source>
</evidence>
<evidence type="ECO:0000256" key="4">
    <source>
        <dbReference type="ARBA" id="ARBA00022729"/>
    </source>
</evidence>
<evidence type="ECO:0000256" key="2">
    <source>
        <dbReference type="ARBA" id="ARBA00009699"/>
    </source>
</evidence>
<dbReference type="Proteomes" id="UP001212997">
    <property type="component" value="Unassembled WGS sequence"/>
</dbReference>
<evidence type="ECO:0000256" key="5">
    <source>
        <dbReference type="ARBA" id="ARBA00022801"/>
    </source>
</evidence>
<keyword evidence="9" id="KW-0472">Membrane</keyword>
<sequence length="458" mass="48968">MYRYFVTTEQATSGTHPLKNVTFDSACNGANAGAVFYVSDTPSDDTQVNGATVCAFMALSAHLLELTSNTTYREATELSANFIKANLFNGVIVSDTISLKGCAITTPIVTYNSGFFIEGLAIYANVTQSATWTSFMNNVIATTIKFSAWTSGEGIMVEDANGPNSLAETNGFTRALKGIYIRGLYEAWIRGQRGTDVANLIEAYINVQYNALLDLASRDSYSFSSSWPGPPPTRLLPWGQVAALDVLNAGIGMAQLSESLSPSTSSTPAVSSSVSVNAFNKATNASLIAGVTVAAVVVVLGVILAVFFLRRRNRKNRHITSLSVAVPPSSHYPGNDAPITGHRDGTTMIQVNPQASSVEPFMLSSPTTQHRSEKSSGASPIQSAQMGPIDSSRSDSQSWTMAGSSSRMRNATDSADEANDDLSAIPGLLVRLNRAIERLPLRRTAADDGDFPPEYRER</sequence>
<dbReference type="Gene3D" id="1.50.10.20">
    <property type="match status" value="1"/>
</dbReference>
<feature type="compositionally biased region" description="Polar residues" evidence="8">
    <location>
        <begin position="394"/>
        <end position="413"/>
    </location>
</feature>
<dbReference type="InterPro" id="IPR008928">
    <property type="entry name" value="6-hairpin_glycosidase_sf"/>
</dbReference>
<keyword evidence="11" id="KW-1185">Reference proteome</keyword>
<keyword evidence="5" id="KW-0378">Hydrolase</keyword>
<feature type="transmembrane region" description="Helical" evidence="9">
    <location>
        <begin position="287"/>
        <end position="309"/>
    </location>
</feature>
<keyword evidence="9" id="KW-1133">Transmembrane helix</keyword>
<dbReference type="PANTHER" id="PTHR12145:SF36">
    <property type="entry name" value="MANNAN ENDO-1,6-ALPHA-MANNOSIDASE DCW1"/>
    <property type="match status" value="1"/>
</dbReference>
<reference evidence="10" key="1">
    <citation type="submission" date="2022-07" db="EMBL/GenBank/DDBJ databases">
        <title>Genome Sequence of Physisporinus lineatus.</title>
        <authorList>
            <person name="Buettner E."/>
        </authorList>
    </citation>
    <scope>NUCLEOTIDE SEQUENCE</scope>
    <source>
        <strain evidence="10">VT162</strain>
    </source>
</reference>
<dbReference type="InterPro" id="IPR005198">
    <property type="entry name" value="Glyco_hydro_76"/>
</dbReference>
<organism evidence="10 11">
    <name type="scientific">Meripilus lineatus</name>
    <dbReference type="NCBI Taxonomy" id="2056292"/>
    <lineage>
        <taxon>Eukaryota</taxon>
        <taxon>Fungi</taxon>
        <taxon>Dikarya</taxon>
        <taxon>Basidiomycota</taxon>
        <taxon>Agaricomycotina</taxon>
        <taxon>Agaricomycetes</taxon>
        <taxon>Polyporales</taxon>
        <taxon>Meripilaceae</taxon>
        <taxon>Meripilus</taxon>
    </lineage>
</organism>
<feature type="compositionally biased region" description="Polar residues" evidence="8">
    <location>
        <begin position="364"/>
        <end position="385"/>
    </location>
</feature>
<dbReference type="EC" id="3.2.1.101" evidence="3"/>